<feature type="compositionally biased region" description="Polar residues" evidence="2">
    <location>
        <begin position="1"/>
        <end position="11"/>
    </location>
</feature>
<name>A0A9W8Y3Q2_9PLEO</name>
<protein>
    <recommendedName>
        <fullName evidence="3">Wings apart-like protein C-terminal domain-containing protein</fullName>
    </recommendedName>
</protein>
<keyword evidence="5" id="KW-1185">Reference proteome</keyword>
<dbReference type="OrthoDB" id="78088at2759"/>
<dbReference type="InterPro" id="IPR011989">
    <property type="entry name" value="ARM-like"/>
</dbReference>
<dbReference type="PANTHER" id="PTHR22100">
    <property type="entry name" value="WINGS APART-LIKE PROTEIN HOMOLOG"/>
    <property type="match status" value="1"/>
</dbReference>
<sequence>MATSMFSNSTSADRRKKVVTYGKSSRLSAVPAPARTSNDDAPSPDRPRKHTPASGGSLKKLGENLKPTDRSDSARTKTGSSNVFDVPSEDEFDARSGNSAKVPQTRHRKPTDDFDVPLSEDEAPVLSRRPVKAVQSLRKTGSTKTINPAVKDLQKPEQLPKSAHMPLKSSVDSIAARGRRGKTPQTKQDITNEQPRTSAKPKASSRATTPAQSTRKDQKNTKPALVPALKKASDKTLATKKLENVDVFDVPSSDEEASLSPRKPVRPAPSSKAKDSTKPSKATIEAQEDSVESDNSNASRKRKRKGSVSSVVNVKPSEERKPEPSLPQRSRKYQKHESSKSPGHASPHQQAVAPISEVEAAIPAINKPKRTRLRTVPVLSRPAISKGQSSPATLNRMLPAHTRAKPSPIAEAPEVTALEDETMYEITNPVATPVRPSKMATPGSVTPRQKALFNSLLGESSSSKTPMPSISALHLTDRKPKSLLGALSRSKSDLTYSAATRRTRLIDTIKRAQSSSDDEDEDESTSSSVEDLEQGVTNGRTVEKPSINPRTSGHAPDAISDDMDIDEITTDSQTSQVNSSLGTRSRLTYAKARSYLQEANPEDDLLISMDLDDNLEFNKDTISEEEEDPASQVQAHHELKRQGQQKAFYWEAEMSIDDISNKTSNSIRRSAMLELCTKMADTTFTSQLLDSSLAHQFFTNITSNGEIIFDFATAVAVIFVLRVNPNFTVLEQIRRTSIVTALVKLAGNEVDIQRIAKDRKTNLSKIAQESVIKFRTTVQKSPIWLSTKPDILSPQLVSLKALDSLILGLRKAGSSDSLIDQADIPRLVGAAAKPSERVKSGKGSTHDTLVINSIISILEADSVARQRQPVWSSGNLQHLADFLPVFFEPGNISSTMLAVKLCMNLTNNKPKACQPFARTTFVQPLVASIIHNFGLLHTGLGQEQRMETLESLILSLGAMINLAELSDTARLNVDDGGHSVDTLVQIFLEGSERASQADSMEESQTSVAVGYLTVLLGNLCLNSMIRSRIRTHLPGQRLDTLIDKIKEFVRFHEHVDSKAKQFEGEEGQETWQNYTARLMLVVEKLEKAEA</sequence>
<dbReference type="Gene3D" id="1.25.10.10">
    <property type="entry name" value="Leucine-rich Repeat Variant"/>
    <property type="match status" value="2"/>
</dbReference>
<evidence type="ECO:0000313" key="4">
    <source>
        <dbReference type="EMBL" id="KAJ4367091.1"/>
    </source>
</evidence>
<feature type="domain" description="Wings apart-like protein C-terminal" evidence="3">
    <location>
        <begin position="632"/>
        <end position="968"/>
    </location>
</feature>
<feature type="compositionally biased region" description="Polar residues" evidence="2">
    <location>
        <begin position="137"/>
        <end position="146"/>
    </location>
</feature>
<dbReference type="InterPro" id="IPR022771">
    <property type="entry name" value="WAPL_C"/>
</dbReference>
<feature type="compositionally biased region" description="Polar residues" evidence="2">
    <location>
        <begin position="183"/>
        <end position="197"/>
    </location>
</feature>
<evidence type="ECO:0000259" key="3">
    <source>
        <dbReference type="Pfam" id="PF07814"/>
    </source>
</evidence>
<gene>
    <name evidence="4" type="ORF">N0V83_007621</name>
</gene>
<dbReference type="PANTHER" id="PTHR22100:SF13">
    <property type="entry name" value="WINGS APART-LIKE PROTEIN HOMOLOG"/>
    <property type="match status" value="1"/>
</dbReference>
<evidence type="ECO:0000256" key="2">
    <source>
        <dbReference type="SAM" id="MobiDB-lite"/>
    </source>
</evidence>
<comment type="similarity">
    <text evidence="1">Belongs to the WAPL family.</text>
</comment>
<dbReference type="Proteomes" id="UP001140560">
    <property type="component" value="Unassembled WGS sequence"/>
</dbReference>
<evidence type="ECO:0000256" key="1">
    <source>
        <dbReference type="ARBA" id="ARBA00006854"/>
    </source>
</evidence>
<dbReference type="EMBL" id="JAPEUY010000013">
    <property type="protein sequence ID" value="KAJ4367091.1"/>
    <property type="molecule type" value="Genomic_DNA"/>
</dbReference>
<organism evidence="4 5">
    <name type="scientific">Neocucurbitaria cava</name>
    <dbReference type="NCBI Taxonomy" id="798079"/>
    <lineage>
        <taxon>Eukaryota</taxon>
        <taxon>Fungi</taxon>
        <taxon>Dikarya</taxon>
        <taxon>Ascomycota</taxon>
        <taxon>Pezizomycotina</taxon>
        <taxon>Dothideomycetes</taxon>
        <taxon>Pleosporomycetidae</taxon>
        <taxon>Pleosporales</taxon>
        <taxon>Pleosporineae</taxon>
        <taxon>Cucurbitariaceae</taxon>
        <taxon>Neocucurbitaria</taxon>
    </lineage>
</organism>
<feature type="compositionally biased region" description="Acidic residues" evidence="2">
    <location>
        <begin position="113"/>
        <end position="123"/>
    </location>
</feature>
<dbReference type="AlphaFoldDB" id="A0A9W8Y3Q2"/>
<feature type="region of interest" description="Disordered" evidence="2">
    <location>
        <begin position="373"/>
        <end position="394"/>
    </location>
</feature>
<evidence type="ECO:0000313" key="5">
    <source>
        <dbReference type="Proteomes" id="UP001140560"/>
    </source>
</evidence>
<feature type="compositionally biased region" description="Basic and acidic residues" evidence="2">
    <location>
        <begin position="60"/>
        <end position="75"/>
    </location>
</feature>
<comment type="caution">
    <text evidence="4">The sequence shown here is derived from an EMBL/GenBank/DDBJ whole genome shotgun (WGS) entry which is preliminary data.</text>
</comment>
<dbReference type="InterPro" id="IPR039874">
    <property type="entry name" value="WAPL"/>
</dbReference>
<feature type="region of interest" description="Disordered" evidence="2">
    <location>
        <begin position="509"/>
        <end position="561"/>
    </location>
</feature>
<feature type="region of interest" description="Disordered" evidence="2">
    <location>
        <begin position="1"/>
        <end position="357"/>
    </location>
</feature>
<accession>A0A9W8Y3Q2</accession>
<proteinExistence type="inferred from homology"/>
<dbReference type="Pfam" id="PF07814">
    <property type="entry name" value="WAPL"/>
    <property type="match status" value="1"/>
</dbReference>
<reference evidence="4" key="1">
    <citation type="submission" date="2022-10" db="EMBL/GenBank/DDBJ databases">
        <title>Tapping the CABI collections for fungal endophytes: first genome assemblies for Collariella, Neodidymelliopsis, Ascochyta clinopodiicola, Didymella pomorum, Didymosphaeria variabile, Neocosmospora piperis and Neocucurbitaria cava.</title>
        <authorList>
            <person name="Hill R."/>
        </authorList>
    </citation>
    <scope>NUCLEOTIDE SEQUENCE</scope>
    <source>
        <strain evidence="4">IMI 356814</strain>
    </source>
</reference>